<comment type="caution">
    <text evidence="25">The sequence shown here is derived from an EMBL/GenBank/DDBJ whole genome shotgun (WGS) entry which is preliminary data.</text>
</comment>
<evidence type="ECO:0000256" key="9">
    <source>
        <dbReference type="ARBA" id="ARBA00022946"/>
    </source>
</evidence>
<comment type="catalytic activity">
    <reaction evidence="20">
        <text>hexadecanoyl-CoA + H2O = hexadecanoate + CoA + H(+)</text>
        <dbReference type="Rhea" id="RHEA:16645"/>
        <dbReference type="ChEBI" id="CHEBI:7896"/>
        <dbReference type="ChEBI" id="CHEBI:15377"/>
        <dbReference type="ChEBI" id="CHEBI:15378"/>
        <dbReference type="ChEBI" id="CHEBI:57287"/>
        <dbReference type="ChEBI" id="CHEBI:57379"/>
        <dbReference type="EC" id="3.1.2.2"/>
    </reaction>
    <physiologicalReaction direction="left-to-right" evidence="20">
        <dbReference type="Rhea" id="RHEA:16646"/>
    </physiologicalReaction>
</comment>
<evidence type="ECO:0000256" key="10">
    <source>
        <dbReference type="ARBA" id="ARBA00023098"/>
    </source>
</evidence>
<dbReference type="OrthoDB" id="9792301at2"/>
<comment type="catalytic activity">
    <reaction evidence="13">
        <text>(5Z,8Z,11Z,14Z)-eicosatetraenoyl-CoA + H2O = (5Z,8Z,11Z,14Z)-eicosatetraenoate + CoA + H(+)</text>
        <dbReference type="Rhea" id="RHEA:40151"/>
        <dbReference type="ChEBI" id="CHEBI:15377"/>
        <dbReference type="ChEBI" id="CHEBI:15378"/>
        <dbReference type="ChEBI" id="CHEBI:32395"/>
        <dbReference type="ChEBI" id="CHEBI:57287"/>
        <dbReference type="ChEBI" id="CHEBI:57368"/>
    </reaction>
    <physiologicalReaction direction="left-to-right" evidence="13">
        <dbReference type="Rhea" id="RHEA:40152"/>
    </physiologicalReaction>
</comment>
<dbReference type="PANTHER" id="PTHR12418">
    <property type="entry name" value="ACYL-COENZYME A THIOESTERASE THEM4"/>
    <property type="match status" value="1"/>
</dbReference>
<keyword evidence="11" id="KW-0472">Membrane</keyword>
<comment type="catalytic activity">
    <reaction evidence="23">
        <text>tetradecanoyl-CoA + H2O = tetradecanoate + CoA + H(+)</text>
        <dbReference type="Rhea" id="RHEA:40119"/>
        <dbReference type="ChEBI" id="CHEBI:15377"/>
        <dbReference type="ChEBI" id="CHEBI:15378"/>
        <dbReference type="ChEBI" id="CHEBI:30807"/>
        <dbReference type="ChEBI" id="CHEBI:57287"/>
        <dbReference type="ChEBI" id="CHEBI:57385"/>
    </reaction>
    <physiologicalReaction direction="left-to-right" evidence="23">
        <dbReference type="Rhea" id="RHEA:40120"/>
    </physiologicalReaction>
</comment>
<evidence type="ECO:0000256" key="2">
    <source>
        <dbReference type="ARBA" id="ARBA00004496"/>
    </source>
</evidence>
<dbReference type="GO" id="GO:0016020">
    <property type="term" value="C:membrane"/>
    <property type="evidence" value="ECO:0007669"/>
    <property type="project" value="UniProtKB-SubCell"/>
</dbReference>
<dbReference type="Proteomes" id="UP000246569">
    <property type="component" value="Unassembled WGS sequence"/>
</dbReference>
<dbReference type="EMBL" id="QGTJ01000009">
    <property type="protein sequence ID" value="PWV59787.1"/>
    <property type="molecule type" value="Genomic_DNA"/>
</dbReference>
<comment type="similarity">
    <text evidence="15">Belongs to the THEM4/THEM5 thioesterase family.</text>
</comment>
<evidence type="ECO:0000256" key="19">
    <source>
        <dbReference type="ARBA" id="ARBA00047588"/>
    </source>
</evidence>
<gene>
    <name evidence="25" type="ORF">C7443_10940</name>
</gene>
<evidence type="ECO:0000256" key="3">
    <source>
        <dbReference type="ARBA" id="ARBA00004632"/>
    </source>
</evidence>
<reference evidence="25 26" key="1">
    <citation type="submission" date="2018-05" db="EMBL/GenBank/DDBJ databases">
        <title>Genomic Encyclopedia of Type Strains, Phase IV (KMG-IV): sequencing the most valuable type-strain genomes for metagenomic binning, comparative biology and taxonomic classification.</title>
        <authorList>
            <person name="Goeker M."/>
        </authorList>
    </citation>
    <scope>NUCLEOTIDE SEQUENCE [LARGE SCALE GENOMIC DNA]</scope>
    <source>
        <strain evidence="25 26">DSM 23606</strain>
    </source>
</reference>
<comment type="catalytic activity">
    <reaction evidence="22">
        <text>dodecanoyl-CoA + H2O = dodecanoate + CoA + H(+)</text>
        <dbReference type="Rhea" id="RHEA:30135"/>
        <dbReference type="ChEBI" id="CHEBI:15377"/>
        <dbReference type="ChEBI" id="CHEBI:15378"/>
        <dbReference type="ChEBI" id="CHEBI:18262"/>
        <dbReference type="ChEBI" id="CHEBI:57287"/>
        <dbReference type="ChEBI" id="CHEBI:57375"/>
    </reaction>
    <physiologicalReaction direction="left-to-right" evidence="22">
        <dbReference type="Rhea" id="RHEA:30136"/>
    </physiologicalReaction>
</comment>
<keyword evidence="26" id="KW-1185">Reference proteome</keyword>
<evidence type="ECO:0000256" key="20">
    <source>
        <dbReference type="ARBA" id="ARBA00047734"/>
    </source>
</evidence>
<dbReference type="Gene3D" id="3.10.129.10">
    <property type="entry name" value="Hotdog Thioesterase"/>
    <property type="match status" value="1"/>
</dbReference>
<keyword evidence="7" id="KW-0378">Hydrolase</keyword>
<keyword evidence="12" id="KW-0966">Cell projection</keyword>
<dbReference type="CDD" id="cd03443">
    <property type="entry name" value="PaaI_thioesterase"/>
    <property type="match status" value="1"/>
</dbReference>
<feature type="domain" description="Thioesterase" evidence="24">
    <location>
        <begin position="55"/>
        <end position="128"/>
    </location>
</feature>
<dbReference type="InterPro" id="IPR052365">
    <property type="entry name" value="THEM4/THEM5_acyl-CoA_thioest"/>
</dbReference>
<evidence type="ECO:0000256" key="23">
    <source>
        <dbReference type="ARBA" id="ARBA00048180"/>
    </source>
</evidence>
<accession>A0A317MTI0</accession>
<dbReference type="GO" id="GO:0016790">
    <property type="term" value="F:thiolester hydrolase activity"/>
    <property type="evidence" value="ECO:0007669"/>
    <property type="project" value="UniProtKB-ARBA"/>
</dbReference>
<evidence type="ECO:0000256" key="17">
    <source>
        <dbReference type="ARBA" id="ARBA00040123"/>
    </source>
</evidence>
<evidence type="ECO:0000313" key="25">
    <source>
        <dbReference type="EMBL" id="PWV59787.1"/>
    </source>
</evidence>
<evidence type="ECO:0000256" key="7">
    <source>
        <dbReference type="ARBA" id="ARBA00022801"/>
    </source>
</evidence>
<evidence type="ECO:0000256" key="11">
    <source>
        <dbReference type="ARBA" id="ARBA00023136"/>
    </source>
</evidence>
<dbReference type="GO" id="GO:0005737">
    <property type="term" value="C:cytoplasm"/>
    <property type="evidence" value="ECO:0007669"/>
    <property type="project" value="UniProtKB-SubCell"/>
</dbReference>
<keyword evidence="5" id="KW-0963">Cytoplasm</keyword>
<dbReference type="Pfam" id="PF03061">
    <property type="entry name" value="4HBT"/>
    <property type="match status" value="1"/>
</dbReference>
<comment type="catalytic activity">
    <reaction evidence="19">
        <text>octanoyl-CoA + H2O = octanoate + CoA + H(+)</text>
        <dbReference type="Rhea" id="RHEA:30143"/>
        <dbReference type="ChEBI" id="CHEBI:15377"/>
        <dbReference type="ChEBI" id="CHEBI:15378"/>
        <dbReference type="ChEBI" id="CHEBI:25646"/>
        <dbReference type="ChEBI" id="CHEBI:57287"/>
        <dbReference type="ChEBI" id="CHEBI:57386"/>
    </reaction>
    <physiologicalReaction direction="left-to-right" evidence="19">
        <dbReference type="Rhea" id="RHEA:30144"/>
    </physiologicalReaction>
</comment>
<evidence type="ECO:0000256" key="6">
    <source>
        <dbReference type="ARBA" id="ARBA00022703"/>
    </source>
</evidence>
<evidence type="ECO:0000256" key="15">
    <source>
        <dbReference type="ARBA" id="ARBA00038456"/>
    </source>
</evidence>
<evidence type="ECO:0000256" key="1">
    <source>
        <dbReference type="ARBA" id="ARBA00004170"/>
    </source>
</evidence>
<dbReference type="EC" id="3.1.2.2" evidence="16"/>
<dbReference type="InterPro" id="IPR029069">
    <property type="entry name" value="HotDog_dom_sf"/>
</dbReference>
<evidence type="ECO:0000256" key="12">
    <source>
        <dbReference type="ARBA" id="ARBA00023273"/>
    </source>
</evidence>
<evidence type="ECO:0000256" key="5">
    <source>
        <dbReference type="ARBA" id="ARBA00022490"/>
    </source>
</evidence>
<evidence type="ECO:0000256" key="16">
    <source>
        <dbReference type="ARBA" id="ARBA00038848"/>
    </source>
</evidence>
<evidence type="ECO:0000259" key="24">
    <source>
        <dbReference type="Pfam" id="PF03061"/>
    </source>
</evidence>
<name>A0A317MTI0_9GAMM</name>
<keyword evidence="4" id="KW-1003">Cell membrane</keyword>
<evidence type="ECO:0000256" key="13">
    <source>
        <dbReference type="ARBA" id="ARBA00035852"/>
    </source>
</evidence>
<dbReference type="RefSeq" id="WP_110019400.1">
    <property type="nucleotide sequence ID" value="NZ_QGTJ01000009.1"/>
</dbReference>
<keyword evidence="8" id="KW-0276">Fatty acid metabolism</keyword>
<sequence>MTAAFQDFYPDEFSHCYGCGSQNPQGHHLKSYWDGEETIARFTPDAKYSGGVPEHVYGGMVASLLDCHGTASAAAFTYRALNREMGDGGDPVRFVTASLKVDFLKPTPMGVELVVRGKLRSIDGRKVWVDLSLTGNDGICAKGEMLAIRLRT</sequence>
<evidence type="ECO:0000256" key="14">
    <source>
        <dbReference type="ARBA" id="ARBA00037002"/>
    </source>
</evidence>
<keyword evidence="10" id="KW-0443">Lipid metabolism</keyword>
<evidence type="ECO:0000256" key="18">
    <source>
        <dbReference type="ARBA" id="ARBA00043210"/>
    </source>
</evidence>
<comment type="catalytic activity">
    <reaction evidence="14">
        <text>(9Z)-octadecenoyl-CoA + H2O = (9Z)-octadecenoate + CoA + H(+)</text>
        <dbReference type="Rhea" id="RHEA:40139"/>
        <dbReference type="ChEBI" id="CHEBI:15377"/>
        <dbReference type="ChEBI" id="CHEBI:15378"/>
        <dbReference type="ChEBI" id="CHEBI:30823"/>
        <dbReference type="ChEBI" id="CHEBI:57287"/>
        <dbReference type="ChEBI" id="CHEBI:57387"/>
    </reaction>
    <physiologicalReaction direction="left-to-right" evidence="14">
        <dbReference type="Rhea" id="RHEA:40140"/>
    </physiologicalReaction>
</comment>
<dbReference type="PANTHER" id="PTHR12418:SF19">
    <property type="entry name" value="ACYL-COENZYME A THIOESTERASE THEM4"/>
    <property type="match status" value="1"/>
</dbReference>
<dbReference type="InterPro" id="IPR006683">
    <property type="entry name" value="Thioestr_dom"/>
</dbReference>
<protein>
    <recommendedName>
        <fullName evidence="17">Acyl-coenzyme A thioesterase THEM4</fullName>
        <ecNumber evidence="16">3.1.2.2</ecNumber>
    </recommendedName>
    <alternativeName>
        <fullName evidence="18">Thioesterase superfamily member 4</fullName>
    </alternativeName>
</protein>
<evidence type="ECO:0000256" key="22">
    <source>
        <dbReference type="ARBA" id="ARBA00048074"/>
    </source>
</evidence>
<evidence type="ECO:0000256" key="8">
    <source>
        <dbReference type="ARBA" id="ARBA00022832"/>
    </source>
</evidence>
<dbReference type="AlphaFoldDB" id="A0A317MTI0"/>
<evidence type="ECO:0000256" key="21">
    <source>
        <dbReference type="ARBA" id="ARBA00047969"/>
    </source>
</evidence>
<comment type="subcellular location">
    <subcellularLocation>
        <location evidence="3">Cell projection</location>
        <location evidence="3">Ruffle membrane</location>
    </subcellularLocation>
    <subcellularLocation>
        <location evidence="2">Cytoplasm</location>
    </subcellularLocation>
    <subcellularLocation>
        <location evidence="1">Membrane</location>
        <topology evidence="1">Peripheral membrane protein</topology>
    </subcellularLocation>
</comment>
<dbReference type="SUPFAM" id="SSF54637">
    <property type="entry name" value="Thioesterase/thiol ester dehydrase-isomerase"/>
    <property type="match status" value="1"/>
</dbReference>
<keyword evidence="6" id="KW-0053">Apoptosis</keyword>
<keyword evidence="9" id="KW-0809">Transit peptide</keyword>
<comment type="catalytic activity">
    <reaction evidence="21">
        <text>decanoyl-CoA + H2O = decanoate + CoA + H(+)</text>
        <dbReference type="Rhea" id="RHEA:40059"/>
        <dbReference type="ChEBI" id="CHEBI:15377"/>
        <dbReference type="ChEBI" id="CHEBI:15378"/>
        <dbReference type="ChEBI" id="CHEBI:27689"/>
        <dbReference type="ChEBI" id="CHEBI:57287"/>
        <dbReference type="ChEBI" id="CHEBI:61430"/>
    </reaction>
    <physiologicalReaction direction="left-to-right" evidence="21">
        <dbReference type="Rhea" id="RHEA:40060"/>
    </physiologicalReaction>
</comment>
<organism evidence="25 26">
    <name type="scientific">Plasticicumulans acidivorans</name>
    <dbReference type="NCBI Taxonomy" id="886464"/>
    <lineage>
        <taxon>Bacteria</taxon>
        <taxon>Pseudomonadati</taxon>
        <taxon>Pseudomonadota</taxon>
        <taxon>Gammaproteobacteria</taxon>
        <taxon>Candidatus Competibacteraceae</taxon>
        <taxon>Plasticicumulans</taxon>
    </lineage>
</organism>
<evidence type="ECO:0000313" key="26">
    <source>
        <dbReference type="Proteomes" id="UP000246569"/>
    </source>
</evidence>
<evidence type="ECO:0000256" key="4">
    <source>
        <dbReference type="ARBA" id="ARBA00022475"/>
    </source>
</evidence>
<proteinExistence type="inferred from homology"/>
<dbReference type="GO" id="GO:0006631">
    <property type="term" value="P:fatty acid metabolic process"/>
    <property type="evidence" value="ECO:0007669"/>
    <property type="project" value="UniProtKB-KW"/>
</dbReference>